<keyword evidence="2" id="KW-0862">Zinc</keyword>
<feature type="compositionally biased region" description="Low complexity" evidence="3">
    <location>
        <begin position="391"/>
        <end position="407"/>
    </location>
</feature>
<feature type="compositionally biased region" description="Basic and acidic residues" evidence="3">
    <location>
        <begin position="751"/>
        <end position="769"/>
    </location>
</feature>
<accession>A0A9P7ZX10</accession>
<name>A0A9P7ZX10_9HYPO</name>
<dbReference type="OrthoDB" id="2196114at2759"/>
<dbReference type="GeneID" id="70293546"/>
<feature type="compositionally biased region" description="Polar residues" evidence="3">
    <location>
        <begin position="602"/>
        <end position="614"/>
    </location>
</feature>
<dbReference type="SMART" id="SM00238">
    <property type="entry name" value="BIR"/>
    <property type="match status" value="2"/>
</dbReference>
<dbReference type="GO" id="GO:0046872">
    <property type="term" value="F:metal ion binding"/>
    <property type="evidence" value="ECO:0007669"/>
    <property type="project" value="UniProtKB-KW"/>
</dbReference>
<feature type="compositionally biased region" description="Polar residues" evidence="3">
    <location>
        <begin position="937"/>
        <end position="946"/>
    </location>
</feature>
<dbReference type="SUPFAM" id="SSF57924">
    <property type="entry name" value="Inhibitor of apoptosis (IAP) repeat"/>
    <property type="match status" value="2"/>
</dbReference>
<protein>
    <recommendedName>
        <fullName evidence="6">Protein bir1</fullName>
    </recommendedName>
</protein>
<feature type="compositionally biased region" description="Low complexity" evidence="3">
    <location>
        <begin position="672"/>
        <end position="683"/>
    </location>
</feature>
<organism evidence="4 5">
    <name type="scientific">Emericellopsis atlantica</name>
    <dbReference type="NCBI Taxonomy" id="2614577"/>
    <lineage>
        <taxon>Eukaryota</taxon>
        <taxon>Fungi</taxon>
        <taxon>Dikarya</taxon>
        <taxon>Ascomycota</taxon>
        <taxon>Pezizomycotina</taxon>
        <taxon>Sordariomycetes</taxon>
        <taxon>Hypocreomycetidae</taxon>
        <taxon>Hypocreales</taxon>
        <taxon>Bionectriaceae</taxon>
        <taxon>Emericellopsis</taxon>
    </lineage>
</organism>
<feature type="compositionally biased region" description="Polar residues" evidence="3">
    <location>
        <begin position="581"/>
        <end position="590"/>
    </location>
</feature>
<dbReference type="GO" id="GO:0003677">
    <property type="term" value="F:DNA binding"/>
    <property type="evidence" value="ECO:0007669"/>
    <property type="project" value="InterPro"/>
</dbReference>
<feature type="compositionally biased region" description="Polar residues" evidence="3">
    <location>
        <begin position="886"/>
        <end position="926"/>
    </location>
</feature>
<dbReference type="PRINTS" id="PR00929">
    <property type="entry name" value="ATHOOK"/>
</dbReference>
<dbReference type="CDD" id="cd00022">
    <property type="entry name" value="BIR"/>
    <property type="match status" value="2"/>
</dbReference>
<evidence type="ECO:0000256" key="1">
    <source>
        <dbReference type="ARBA" id="ARBA00022723"/>
    </source>
</evidence>
<feature type="compositionally biased region" description="Acidic residues" evidence="3">
    <location>
        <begin position="282"/>
        <end position="295"/>
    </location>
</feature>
<feature type="compositionally biased region" description="Basic and acidic residues" evidence="3">
    <location>
        <begin position="416"/>
        <end position="428"/>
    </location>
</feature>
<dbReference type="EMBL" id="MU251242">
    <property type="protein sequence ID" value="KAG9259162.1"/>
    <property type="molecule type" value="Genomic_DNA"/>
</dbReference>
<evidence type="ECO:0008006" key="6">
    <source>
        <dbReference type="Google" id="ProtNLM"/>
    </source>
</evidence>
<dbReference type="AlphaFoldDB" id="A0A9P7ZX10"/>
<reference evidence="4" key="1">
    <citation type="journal article" date="2021" name="IMA Fungus">
        <title>Genomic characterization of three marine fungi, including Emericellopsis atlantica sp. nov. with signatures of a generalist lifestyle and marine biomass degradation.</title>
        <authorList>
            <person name="Hagestad O.C."/>
            <person name="Hou L."/>
            <person name="Andersen J.H."/>
            <person name="Hansen E.H."/>
            <person name="Altermark B."/>
            <person name="Li C."/>
            <person name="Kuhnert E."/>
            <person name="Cox R.J."/>
            <person name="Crous P.W."/>
            <person name="Spatafora J.W."/>
            <person name="Lail K."/>
            <person name="Amirebrahimi M."/>
            <person name="Lipzen A."/>
            <person name="Pangilinan J."/>
            <person name="Andreopoulos W."/>
            <person name="Hayes R.D."/>
            <person name="Ng V."/>
            <person name="Grigoriev I.V."/>
            <person name="Jackson S.A."/>
            <person name="Sutton T.D.S."/>
            <person name="Dobson A.D.W."/>
            <person name="Rama T."/>
        </authorList>
    </citation>
    <scope>NUCLEOTIDE SEQUENCE</scope>
    <source>
        <strain evidence="4">TS7</strain>
    </source>
</reference>
<dbReference type="PANTHER" id="PTHR46771:SF5">
    <property type="entry name" value="DETERIN"/>
    <property type="match status" value="1"/>
</dbReference>
<evidence type="ECO:0000313" key="4">
    <source>
        <dbReference type="EMBL" id="KAG9259162.1"/>
    </source>
</evidence>
<evidence type="ECO:0000256" key="2">
    <source>
        <dbReference type="ARBA" id="ARBA00022833"/>
    </source>
</evidence>
<keyword evidence="1" id="KW-0479">Metal-binding</keyword>
<dbReference type="Proteomes" id="UP000887229">
    <property type="component" value="Unassembled WGS sequence"/>
</dbReference>
<comment type="caution">
    <text evidence="4">The sequence shown here is derived from an EMBL/GenBank/DDBJ whole genome shotgun (WGS) entry which is preliminary data.</text>
</comment>
<dbReference type="PANTHER" id="PTHR46771">
    <property type="entry name" value="DETERIN"/>
    <property type="match status" value="1"/>
</dbReference>
<dbReference type="Pfam" id="PF00653">
    <property type="entry name" value="BIR"/>
    <property type="match status" value="2"/>
</dbReference>
<feature type="compositionally biased region" description="Low complexity" evidence="3">
    <location>
        <begin position="785"/>
        <end position="798"/>
    </location>
</feature>
<feature type="compositionally biased region" description="Acidic residues" evidence="3">
    <location>
        <begin position="850"/>
        <end position="860"/>
    </location>
</feature>
<feature type="compositionally biased region" description="Basic residues" evidence="3">
    <location>
        <begin position="523"/>
        <end position="543"/>
    </location>
</feature>
<feature type="compositionally biased region" description="Basic residues" evidence="3">
    <location>
        <begin position="370"/>
        <end position="390"/>
    </location>
</feature>
<dbReference type="InterPro" id="IPR001370">
    <property type="entry name" value="BIR_rpt"/>
</dbReference>
<dbReference type="PROSITE" id="PS50143">
    <property type="entry name" value="BIR_REPEAT_2"/>
    <property type="match status" value="2"/>
</dbReference>
<evidence type="ECO:0000256" key="3">
    <source>
        <dbReference type="SAM" id="MobiDB-lite"/>
    </source>
</evidence>
<proteinExistence type="predicted"/>
<feature type="compositionally biased region" description="Acidic residues" evidence="3">
    <location>
        <begin position="472"/>
        <end position="482"/>
    </location>
</feature>
<dbReference type="InterPro" id="IPR017956">
    <property type="entry name" value="AT_hook_DNA-bd_motif"/>
</dbReference>
<gene>
    <name evidence="4" type="ORF">F5Z01DRAFT_642486</name>
</gene>
<feature type="region of interest" description="Disordered" evidence="3">
    <location>
        <begin position="253"/>
        <end position="946"/>
    </location>
</feature>
<dbReference type="Gene3D" id="1.10.1170.10">
    <property type="entry name" value="Inhibitor Of Apoptosis Protein (2mihbC-IAP-1), Chain A"/>
    <property type="match status" value="2"/>
</dbReference>
<keyword evidence="5" id="KW-1185">Reference proteome</keyword>
<feature type="compositionally biased region" description="Basic and acidic residues" evidence="3">
    <location>
        <begin position="839"/>
        <end position="849"/>
    </location>
</feature>
<dbReference type="InterPro" id="IPR051190">
    <property type="entry name" value="Baculoviral_IAP"/>
</dbReference>
<dbReference type="RefSeq" id="XP_046123086.1">
    <property type="nucleotide sequence ID" value="XM_046262643.1"/>
</dbReference>
<sequence>MEVEPTDDLYFTFEGRLASFQKTKKRGSTAKGARTLNWPHKKIDPEQLARAGFFFQPWPENPDNVACYLCHKSMDGWEEGDDPLIEHLKHSTSCGWAICAAVESEVEGFAQVHPAEKDMVEARKATFAGRWPHDGKRGWKCKTKQLVDAGWKYTPTPEANDNTTCTYCGLGLDGWEQNDKPYDEHYNRSPHCPFFALSALPKPKASRAKTARGSKVSRLSTQSIATFTSEAPSLAETTFATAVGNDTVLSTTSTMATKKGRAPKAAATAKGKKSKAKKEPTPEPEEQVQFEEVQLEADREVTPEAPPPKKATRGKKRGSEAVNESVLTVVSEAPARKKRATTTSGSVAVDSSVAEATDDSQMTDVPAPALKKKSTAKKGRASAAKSRKASQSKPQPVAEPPAQEAPAMFPDDDEIERQLEADLERPLTDDDDITADSDSERRKAKAKSNKAKAPGQEKSADYAMFDPSPPEELQEAEVDAELEALRNEMEVEPVESNIPPRAEPDLDREPDASEEPEQLTVPKKGRKAGTRKASKQTKAKKAKIAAVPVAEEPEPEPEHEPELEPELEPQEVEVPGGRNESIGSTDTVVKNTEVEIEEESYGRSSFHSIASRKSVTAEEVVEEPVVKKKPRGRPSKASLASQKSVEFVDVPIGDPEPVAEPTANIKKKLSKKAATAPEPAQEATSDEAESLDPPSAAPQPAKRPRGRPSKASLGAQALVESIEPADDSVVVVEPVQKPAKKGRGRPSKASTEAREEPIEADAHKVEHVTPVEAPAPAKRGRGRPSKAVQEASAVASSQLQPQPAEQAPKRGRGRPPKKSSIESKPEEAEAQLQQEAMDAETRQVDQSRDDDLEILEDEPDLPPTQEAVAIPSSPPGRQAAHPPSTPGLSATSARQAGLSPSQSLQSSDAENQPPSSRPTGSVTTQRVALAPVAATPTRLSPSKRNILSNLQSKTPWKAVDLDAVLESPLKGSARPDENTVDRLLRKGGELTAKEKGMTVEEWVHYNASLAEDMLKGQCEKMVSRFESEGGRAMNVLENIEVE</sequence>
<feature type="compositionally biased region" description="Basic and acidic residues" evidence="3">
    <location>
        <begin position="502"/>
        <end position="511"/>
    </location>
</feature>
<dbReference type="SMART" id="SM00384">
    <property type="entry name" value="AT_hook"/>
    <property type="match status" value="5"/>
</dbReference>
<evidence type="ECO:0000313" key="5">
    <source>
        <dbReference type="Proteomes" id="UP000887229"/>
    </source>
</evidence>